<dbReference type="InterPro" id="IPR002195">
    <property type="entry name" value="Dihydroorotase_CS"/>
</dbReference>
<dbReference type="GO" id="GO:0004038">
    <property type="term" value="F:allantoinase activity"/>
    <property type="evidence" value="ECO:0007669"/>
    <property type="project" value="TreeGrafter"/>
</dbReference>
<dbReference type="InterPro" id="IPR004722">
    <property type="entry name" value="DHOase"/>
</dbReference>
<dbReference type="SUPFAM" id="SSF51338">
    <property type="entry name" value="Composite domain of metallo-dependent hydrolases"/>
    <property type="match status" value="1"/>
</dbReference>
<dbReference type="GO" id="GO:0006221">
    <property type="term" value="P:pyrimidine nucleotide biosynthetic process"/>
    <property type="evidence" value="ECO:0007669"/>
    <property type="project" value="UniProtKB-KW"/>
</dbReference>
<feature type="domain" description="Amidohydrolase-related" evidence="8">
    <location>
        <begin position="69"/>
        <end position="396"/>
    </location>
</feature>
<dbReference type="InterPro" id="IPR006680">
    <property type="entry name" value="Amidohydro-rel"/>
</dbReference>
<evidence type="ECO:0000256" key="4">
    <source>
        <dbReference type="ARBA" id="ARBA00022723"/>
    </source>
</evidence>
<keyword evidence="6" id="KW-0665">Pyrimidine biosynthesis</keyword>
<dbReference type="InterPro" id="IPR011059">
    <property type="entry name" value="Metal-dep_hydrolase_composite"/>
</dbReference>
<evidence type="ECO:0000259" key="8">
    <source>
        <dbReference type="Pfam" id="PF01979"/>
    </source>
</evidence>
<dbReference type="Gene3D" id="3.20.20.140">
    <property type="entry name" value="Metal-dependent hydrolases"/>
    <property type="match status" value="1"/>
</dbReference>
<keyword evidence="5" id="KW-0378">Hydrolase</keyword>
<dbReference type="PANTHER" id="PTHR43668">
    <property type="entry name" value="ALLANTOINASE"/>
    <property type="match status" value="1"/>
</dbReference>
<dbReference type="GO" id="GO:0006145">
    <property type="term" value="P:purine nucleobase catabolic process"/>
    <property type="evidence" value="ECO:0007669"/>
    <property type="project" value="TreeGrafter"/>
</dbReference>
<dbReference type="GO" id="GO:0004151">
    <property type="term" value="F:dihydroorotase activity"/>
    <property type="evidence" value="ECO:0007669"/>
    <property type="project" value="InterPro"/>
</dbReference>
<dbReference type="PROSITE" id="PS00483">
    <property type="entry name" value="DIHYDROOROTASE_2"/>
    <property type="match status" value="1"/>
</dbReference>
<evidence type="ECO:0000256" key="7">
    <source>
        <dbReference type="SAM" id="MobiDB-lite"/>
    </source>
</evidence>
<sequence length="501" mass="53140">MHVEEPGPGPCILLRGLTAWNDGRTLDLLLPWPDPRCLVGRSDDLGVWLHLAASVAGGILEADMAGAVLAPALTDPHVHFRDPGHTDKEDMISGSSAAAAGGYGTVLIMPNTQPAMDGPAVVDRLQGYERTLGRPLPVHYRLCVAASKGRSGRYPNPPGSWRPYLPGGSRTRLDEAAASHPVVALSDDGAAVTDGIAHTVAGWAKEYGIPLLDHCEHHDSGVINQGPVAARLGLPGVPASTEARIVERDIDLARDTGAHIHLQHVSTAAAFAAIRRAKAQGLPITCETAPHYLALSDDDLPRLGAMGKMNPPLRSRADRRSCLEAVADGTVDMIATDHAPHTKAEKARGLGQAPNGVIGLETAYGVCRTSLVGGGWIDDSRLIELMSAAPARLMGLEVTDLDALMDEADGWTAGTSRRPLIDLTAGDQAGTDLVVLAPDATWRVDADRFVSKARNSPFDGMELTGRPLMTVVDGRPVHSAIAPRSFRPARKMDRSDMEGRR</sequence>
<name>A0A366KC47_9BIFI</name>
<dbReference type="PROSITE" id="PS00482">
    <property type="entry name" value="DIHYDROOROTASE_1"/>
    <property type="match status" value="1"/>
</dbReference>
<keyword evidence="4" id="KW-0479">Metal-binding</keyword>
<dbReference type="PANTHER" id="PTHR43668:SF2">
    <property type="entry name" value="ALLANTOINASE"/>
    <property type="match status" value="1"/>
</dbReference>
<dbReference type="Gene3D" id="2.30.40.10">
    <property type="entry name" value="Urease, subunit C, domain 1"/>
    <property type="match status" value="1"/>
</dbReference>
<evidence type="ECO:0000256" key="6">
    <source>
        <dbReference type="ARBA" id="ARBA00022975"/>
    </source>
</evidence>
<comment type="cofactor">
    <cofactor evidence="1">
        <name>Zn(2+)</name>
        <dbReference type="ChEBI" id="CHEBI:29105"/>
    </cofactor>
</comment>
<dbReference type="CDD" id="cd01317">
    <property type="entry name" value="DHOase_IIa"/>
    <property type="match status" value="1"/>
</dbReference>
<evidence type="ECO:0000256" key="1">
    <source>
        <dbReference type="ARBA" id="ARBA00001947"/>
    </source>
</evidence>
<feature type="region of interest" description="Disordered" evidence="7">
    <location>
        <begin position="480"/>
        <end position="501"/>
    </location>
</feature>
<organism evidence="9 10">
    <name type="scientific">Bifidobacterium xylocopae</name>
    <dbReference type="NCBI Taxonomy" id="2493119"/>
    <lineage>
        <taxon>Bacteria</taxon>
        <taxon>Bacillati</taxon>
        <taxon>Actinomycetota</taxon>
        <taxon>Actinomycetes</taxon>
        <taxon>Bifidobacteriales</taxon>
        <taxon>Bifidobacteriaceae</taxon>
        <taxon>Bifidobacterium</taxon>
    </lineage>
</organism>
<protein>
    <submittedName>
        <fullName evidence="9">Dihydroorotase</fullName>
    </submittedName>
</protein>
<keyword evidence="10" id="KW-1185">Reference proteome</keyword>
<feature type="compositionally biased region" description="Basic and acidic residues" evidence="7">
    <location>
        <begin position="490"/>
        <end position="501"/>
    </location>
</feature>
<evidence type="ECO:0000313" key="10">
    <source>
        <dbReference type="Proteomes" id="UP000252345"/>
    </source>
</evidence>
<comment type="similarity">
    <text evidence="3">Belongs to the metallo-dependent hydrolases superfamily. DHOase family. Class I DHOase subfamily.</text>
</comment>
<gene>
    <name evidence="9" type="ORF">CRD59_04670</name>
</gene>
<reference evidence="9 10" key="1">
    <citation type="submission" date="2017-10" db="EMBL/GenBank/DDBJ databases">
        <title>Bifidobacterium xylocopum sp. nov. and Bifidobacterium aemilianum sp. nov., from the carpenter bee (Xylocopa violacea) digestive tract.</title>
        <authorList>
            <person name="Alberoni D."/>
            <person name="Baffoni L."/>
            <person name="Di Gioia D."/>
            <person name="Gaggia F."/>
            <person name="Biavati B."/>
        </authorList>
    </citation>
    <scope>NUCLEOTIDE SEQUENCE [LARGE SCALE GENOMIC DNA]</scope>
    <source>
        <strain evidence="9 10">XV2</strain>
    </source>
</reference>
<evidence type="ECO:0000313" key="9">
    <source>
        <dbReference type="EMBL" id="RBP99316.1"/>
    </source>
</evidence>
<accession>A0A366KC47</accession>
<comment type="function">
    <text evidence="2">Catalyzes the reversible cyclization of carbamoyl aspartate to dihydroorotate.</text>
</comment>
<dbReference type="GO" id="GO:0005737">
    <property type="term" value="C:cytoplasm"/>
    <property type="evidence" value="ECO:0007669"/>
    <property type="project" value="TreeGrafter"/>
</dbReference>
<dbReference type="OrthoDB" id="9803027at2"/>
<evidence type="ECO:0000256" key="3">
    <source>
        <dbReference type="ARBA" id="ARBA00010286"/>
    </source>
</evidence>
<evidence type="ECO:0000256" key="5">
    <source>
        <dbReference type="ARBA" id="ARBA00022801"/>
    </source>
</evidence>
<comment type="caution">
    <text evidence="9">The sequence shown here is derived from an EMBL/GenBank/DDBJ whole genome shotgun (WGS) entry which is preliminary data.</text>
</comment>
<dbReference type="Proteomes" id="UP000252345">
    <property type="component" value="Unassembled WGS sequence"/>
</dbReference>
<dbReference type="RefSeq" id="WP_113853526.1">
    <property type="nucleotide sequence ID" value="NZ_PDCH01000007.1"/>
</dbReference>
<evidence type="ECO:0000256" key="2">
    <source>
        <dbReference type="ARBA" id="ARBA00002368"/>
    </source>
</evidence>
<dbReference type="EMBL" id="PDCH01000007">
    <property type="protein sequence ID" value="RBP99316.1"/>
    <property type="molecule type" value="Genomic_DNA"/>
</dbReference>
<dbReference type="InterPro" id="IPR050138">
    <property type="entry name" value="DHOase/Allantoinase_Hydrolase"/>
</dbReference>
<dbReference type="SUPFAM" id="SSF51556">
    <property type="entry name" value="Metallo-dependent hydrolases"/>
    <property type="match status" value="1"/>
</dbReference>
<dbReference type="GO" id="GO:0046872">
    <property type="term" value="F:metal ion binding"/>
    <property type="evidence" value="ECO:0007669"/>
    <property type="project" value="UniProtKB-KW"/>
</dbReference>
<dbReference type="Pfam" id="PF01979">
    <property type="entry name" value="Amidohydro_1"/>
    <property type="match status" value="1"/>
</dbReference>
<dbReference type="InterPro" id="IPR032466">
    <property type="entry name" value="Metal_Hydrolase"/>
</dbReference>
<dbReference type="AlphaFoldDB" id="A0A366KC47"/>
<proteinExistence type="inferred from homology"/>